<organism evidence="1 2">
    <name type="scientific">Psophocarpus tetragonolobus</name>
    <name type="common">Winged bean</name>
    <name type="synonym">Dolichos tetragonolobus</name>
    <dbReference type="NCBI Taxonomy" id="3891"/>
    <lineage>
        <taxon>Eukaryota</taxon>
        <taxon>Viridiplantae</taxon>
        <taxon>Streptophyta</taxon>
        <taxon>Embryophyta</taxon>
        <taxon>Tracheophyta</taxon>
        <taxon>Spermatophyta</taxon>
        <taxon>Magnoliopsida</taxon>
        <taxon>eudicotyledons</taxon>
        <taxon>Gunneridae</taxon>
        <taxon>Pentapetalae</taxon>
        <taxon>rosids</taxon>
        <taxon>fabids</taxon>
        <taxon>Fabales</taxon>
        <taxon>Fabaceae</taxon>
        <taxon>Papilionoideae</taxon>
        <taxon>50 kb inversion clade</taxon>
        <taxon>NPAAA clade</taxon>
        <taxon>indigoferoid/millettioid clade</taxon>
        <taxon>Phaseoleae</taxon>
        <taxon>Psophocarpus</taxon>
    </lineage>
</organism>
<evidence type="ECO:0000313" key="2">
    <source>
        <dbReference type="Proteomes" id="UP001386955"/>
    </source>
</evidence>
<gene>
    <name evidence="1" type="ORF">VNO78_19736</name>
</gene>
<accession>A0AAN9S8M3</accession>
<name>A0AAN9S8M3_PSOTE</name>
<reference evidence="1 2" key="1">
    <citation type="submission" date="2024-01" db="EMBL/GenBank/DDBJ databases">
        <title>The genomes of 5 underutilized Papilionoideae crops provide insights into root nodulation and disease resistanc.</title>
        <authorList>
            <person name="Jiang F."/>
        </authorList>
    </citation>
    <scope>NUCLEOTIDE SEQUENCE [LARGE SCALE GENOMIC DNA]</scope>
    <source>
        <strain evidence="1">DUOXIRENSHENG_FW03</strain>
        <tissue evidence="1">Leaves</tissue>
    </source>
</reference>
<dbReference type="AlphaFoldDB" id="A0AAN9S8M3"/>
<dbReference type="Proteomes" id="UP001386955">
    <property type="component" value="Unassembled WGS sequence"/>
</dbReference>
<sequence length="100" mass="11316">MCNETLSSSFTQTVVYSLVSPSRYPLATQEKHTVCVDLLGRLDSATQDILTSISINVPEDYPYLSQHFEIENLLLFFQLSFQSPFFSVSLLQFSLTLLLS</sequence>
<protein>
    <submittedName>
        <fullName evidence="1">Uncharacterized protein</fullName>
    </submittedName>
</protein>
<comment type="caution">
    <text evidence="1">The sequence shown here is derived from an EMBL/GenBank/DDBJ whole genome shotgun (WGS) entry which is preliminary data.</text>
</comment>
<dbReference type="EMBL" id="JAYMYS010000005">
    <property type="protein sequence ID" value="KAK7391322.1"/>
    <property type="molecule type" value="Genomic_DNA"/>
</dbReference>
<keyword evidence="2" id="KW-1185">Reference proteome</keyword>
<evidence type="ECO:0000313" key="1">
    <source>
        <dbReference type="EMBL" id="KAK7391322.1"/>
    </source>
</evidence>
<proteinExistence type="predicted"/>